<evidence type="ECO:0000313" key="3">
    <source>
        <dbReference type="Proteomes" id="UP000587396"/>
    </source>
</evidence>
<keyword evidence="3" id="KW-1185">Reference proteome</keyword>
<evidence type="ECO:0000256" key="1">
    <source>
        <dbReference type="ARBA" id="ARBA00023186"/>
    </source>
</evidence>
<name>A0A842JAA7_9ACTN</name>
<proteinExistence type="predicted"/>
<dbReference type="PANTHER" id="PTHR34227:SF1">
    <property type="entry name" value="DIMETHYL SULFOXIDE REDUCTASE CHAPERONE-RELATED"/>
    <property type="match status" value="1"/>
</dbReference>
<reference evidence="2 3" key="1">
    <citation type="submission" date="2020-08" db="EMBL/GenBank/DDBJ databases">
        <authorList>
            <person name="Liu C."/>
            <person name="Sun Q."/>
        </authorList>
    </citation>
    <scope>NUCLEOTIDE SEQUENCE [LARGE SCALE GENOMIC DNA]</scope>
    <source>
        <strain evidence="2 3">N22</strain>
    </source>
</reference>
<comment type="caution">
    <text evidence="2">The sequence shown here is derived from an EMBL/GenBank/DDBJ whole genome shotgun (WGS) entry which is preliminary data.</text>
</comment>
<dbReference type="RefSeq" id="WP_185904675.1">
    <property type="nucleotide sequence ID" value="NZ_JACMSE010000002.1"/>
</dbReference>
<sequence>MSNNERESAIAMMLARRAYLYRLLHVVFGGRPSGDVVSPLFGEETLATFAYVRDTLSQDEYADLAARPVGTTGRSLAACVDEAIACIERAGREAADPALADSFVEGLRTDYDQLFQVPGDRYVHLWESPYTGQESMVFQESTLDVRAFYHAAGFKLQAEKRFPDDHIAAMMDYLGCMGQRAYEAFADGCDDEVLQTLATQRRFAERHVLNWVDLFADKVVEQDVRGYYAAFALGMAAFVRLDDEMVGRLEKELAGE</sequence>
<dbReference type="SUPFAM" id="SSF89155">
    <property type="entry name" value="TorD-like"/>
    <property type="match status" value="1"/>
</dbReference>
<evidence type="ECO:0000313" key="2">
    <source>
        <dbReference type="EMBL" id="MBC2888753.1"/>
    </source>
</evidence>
<accession>A0A842JAA7</accession>
<keyword evidence="1" id="KW-0143">Chaperone</keyword>
<protein>
    <submittedName>
        <fullName evidence="2">Molecular chaperone TorD family protein</fullName>
    </submittedName>
</protein>
<dbReference type="InterPro" id="IPR050289">
    <property type="entry name" value="TorD/DmsD_chaperones"/>
</dbReference>
<organism evidence="2 3">
    <name type="scientific">Gordonibacter massiliensis</name>
    <name type="common">ex Traore et al. 2017</name>
    <dbReference type="NCBI Taxonomy" id="1841863"/>
    <lineage>
        <taxon>Bacteria</taxon>
        <taxon>Bacillati</taxon>
        <taxon>Actinomycetota</taxon>
        <taxon>Coriobacteriia</taxon>
        <taxon>Eggerthellales</taxon>
        <taxon>Eggerthellaceae</taxon>
        <taxon>Gordonibacter</taxon>
    </lineage>
</organism>
<dbReference type="AlphaFoldDB" id="A0A842JAA7"/>
<dbReference type="InterPro" id="IPR036411">
    <property type="entry name" value="TorD-like_sf"/>
</dbReference>
<dbReference type="Pfam" id="PF02613">
    <property type="entry name" value="Nitrate_red_del"/>
    <property type="match status" value="1"/>
</dbReference>
<dbReference type="Gene3D" id="1.10.3480.10">
    <property type="entry name" value="TorD-like"/>
    <property type="match status" value="1"/>
</dbReference>
<dbReference type="Proteomes" id="UP000587396">
    <property type="component" value="Unassembled WGS sequence"/>
</dbReference>
<dbReference type="EMBL" id="JACMSE010000002">
    <property type="protein sequence ID" value="MBC2888753.1"/>
    <property type="molecule type" value="Genomic_DNA"/>
</dbReference>
<dbReference type="InterPro" id="IPR020945">
    <property type="entry name" value="DMSO/NO3_reduct_chaperone"/>
</dbReference>
<dbReference type="PANTHER" id="PTHR34227">
    <property type="entry name" value="CHAPERONE PROTEIN YCDY"/>
    <property type="match status" value="1"/>
</dbReference>
<gene>
    <name evidence="2" type="ORF">H7313_05235</name>
</gene>